<dbReference type="EMBL" id="UYSU01000283">
    <property type="protein sequence ID" value="VDL85573.1"/>
    <property type="molecule type" value="Genomic_DNA"/>
</dbReference>
<evidence type="ECO:0000313" key="3">
    <source>
        <dbReference type="WBParaSite" id="SSLN_0000043901-mRNA-1"/>
    </source>
</evidence>
<dbReference type="OrthoDB" id="10435538at2759"/>
<reference evidence="3" key="1">
    <citation type="submission" date="2016-06" db="UniProtKB">
        <authorList>
            <consortium name="WormBaseParasite"/>
        </authorList>
    </citation>
    <scope>IDENTIFICATION</scope>
</reference>
<name>A0A183S872_SCHSO</name>
<keyword evidence="2" id="KW-1185">Reference proteome</keyword>
<sequence>MGVTVSVGVKFSTFIYPRRILKPDLFSTRKKSGMKKGRRAGVCRLLMKISVPESTNLSAVRFLNSWGDLVLAWGENICILPWQVFMPRFLHTNLLLQTTFGGHSDTDLGAAINKSNLYDQSVPSPVPSYPTDWLRNASNQERILVKSPRSWGPSPAGRFTEPARNREYDWSESLEMEYRLSLQNLITVRDDLVALVSPVGRSTVSTRSVASRNDTNKFESTFQAYLEKAYAVVYGLPQKCINGIAWQGWKRREDENPEPQTSEINFLRQGVKTFEKESNASKRQPEARNKRFKVYVSGFPEWVPLARTQQTTKYPASSSPPLPRGPRCFFPVGSLTWEPNSAYLQLRHPQMVPPAPVLTFPTRRPRKRSTIFKSQQHIGSSFDFLSSWEDSVSDTGKIRGSSFYDGGINEIGAYLARMHEKTCIRVQLPPLEPITVDKEQEEKGITFKPRRRTNKTSKWSVLRLSPLHKKSSYEMEFDEIISAANKVDGLSTSLPLLPSFLEPFRNAEWLKATGCFSAPDWPNCPTGQLPDAFVTCYVNATLIRKLLASDGETLSSQLFADLFQLHSTSPLSEETCGHMKRLVLEMFIEDADLSWKPKIRVLVFIVRLLINMGATDVDTFALLLHCLAVVKILHPSDKDLRTILYESLEDAGIPDTKGFLSDELREMLDVRRILVPHTVYQADQGDEETLSIAETHSLVSYLRKWLFSWIVEAKLRLRIASSQPTELPTEERNVKREKRYARRSKHRRRTLQEDAALTAIDAIRAFYSWKDEKCAAVLERTADAASEKTVAPHEVPPKPKVAVCRTLVRLNTRKVGGKLPECIGFHDASRPTFANPWRSYCQAMQNRLPPLMHFRPPMATPMPFKERRQSLESLSQDVDRVRQQISSLVYWFLPELSRVLPCLIDEGSAAGSEDNVSNRWKISRKRVCFLRGEQSRLALSMELDG</sequence>
<dbReference type="AlphaFoldDB" id="A0A183S872"/>
<dbReference type="WBParaSite" id="SSLN_0000043901-mRNA-1">
    <property type="protein sequence ID" value="SSLN_0000043901-mRNA-1"/>
    <property type="gene ID" value="SSLN_0000043901"/>
</dbReference>
<accession>A0A183S872</accession>
<organism evidence="3">
    <name type="scientific">Schistocephalus solidus</name>
    <name type="common">Tapeworm</name>
    <dbReference type="NCBI Taxonomy" id="70667"/>
    <lineage>
        <taxon>Eukaryota</taxon>
        <taxon>Metazoa</taxon>
        <taxon>Spiralia</taxon>
        <taxon>Lophotrochozoa</taxon>
        <taxon>Platyhelminthes</taxon>
        <taxon>Cestoda</taxon>
        <taxon>Eucestoda</taxon>
        <taxon>Diphyllobothriidea</taxon>
        <taxon>Diphyllobothriidae</taxon>
        <taxon>Schistocephalus</taxon>
    </lineage>
</organism>
<protein>
    <submittedName>
        <fullName evidence="3">ULP_PROTEASE domain-containing protein</fullName>
    </submittedName>
</protein>
<evidence type="ECO:0000313" key="1">
    <source>
        <dbReference type="EMBL" id="VDL85573.1"/>
    </source>
</evidence>
<dbReference type="Proteomes" id="UP000275846">
    <property type="component" value="Unassembled WGS sequence"/>
</dbReference>
<reference evidence="1 2" key="2">
    <citation type="submission" date="2018-11" db="EMBL/GenBank/DDBJ databases">
        <authorList>
            <consortium name="Pathogen Informatics"/>
        </authorList>
    </citation>
    <scope>NUCLEOTIDE SEQUENCE [LARGE SCALE GENOMIC DNA]</scope>
    <source>
        <strain evidence="1 2">NST_G2</strain>
    </source>
</reference>
<evidence type="ECO:0000313" key="2">
    <source>
        <dbReference type="Proteomes" id="UP000275846"/>
    </source>
</evidence>
<proteinExistence type="predicted"/>
<gene>
    <name evidence="1" type="ORF">SSLN_LOCUS420</name>
</gene>